<dbReference type="PANTHER" id="PTHR15416">
    <property type="entry name" value="CAMP-DEPENDENT PROTEIN KINASE INHIBITOR/PKI"/>
    <property type="match status" value="1"/>
</dbReference>
<proteinExistence type="inferred from homology"/>
<comment type="caution">
    <text evidence="5">The sequence shown here is derived from an EMBL/GenBank/DDBJ whole genome shotgun (WGS) entry which is preliminary data.</text>
</comment>
<gene>
    <name evidence="5" type="ORF">SNE40_021713</name>
</gene>
<evidence type="ECO:0000256" key="4">
    <source>
        <dbReference type="SAM" id="MobiDB-lite"/>
    </source>
</evidence>
<sequence length="103" mass="10962">MTINSSVLIIVRFAYVFQEAANEDMTEVELANNLEDFANTGRAGRRNAMPNVLDPVNAAVETGSLPFELDKLKCSDPEEGKSDTACAAPNTSQSGGTNNPPNS</sequence>
<feature type="region of interest" description="Disordered" evidence="4">
    <location>
        <begin position="71"/>
        <end position="103"/>
    </location>
</feature>
<evidence type="ECO:0000256" key="1">
    <source>
        <dbReference type="ARBA" id="ARBA00002844"/>
    </source>
</evidence>
<keyword evidence="6" id="KW-1185">Reference proteome</keyword>
<dbReference type="InterPro" id="IPR004171">
    <property type="entry name" value="cAMP_dep_PKI"/>
</dbReference>
<name>A0AAN8GGV3_PATCE</name>
<dbReference type="AlphaFoldDB" id="A0AAN8GGV3"/>
<feature type="compositionally biased region" description="Polar residues" evidence="4">
    <location>
        <begin position="89"/>
        <end position="103"/>
    </location>
</feature>
<protein>
    <submittedName>
        <fullName evidence="5">Uncharacterized protein</fullName>
    </submittedName>
</protein>
<comment type="function">
    <text evidence="1">Extremely potent competitive inhibitor of cAMP-dependent protein kinase activity, this protein interacts with the catalytic subunit of the enzyme after the cAMP-induced dissociation of its regulatory chains.</text>
</comment>
<comment type="similarity">
    <text evidence="2">Belongs to the PKI family.</text>
</comment>
<evidence type="ECO:0000313" key="6">
    <source>
        <dbReference type="Proteomes" id="UP001347796"/>
    </source>
</evidence>
<dbReference type="GO" id="GO:0004862">
    <property type="term" value="F:cAMP-dependent protein kinase inhibitor activity"/>
    <property type="evidence" value="ECO:0007669"/>
    <property type="project" value="InterPro"/>
</dbReference>
<evidence type="ECO:0000256" key="2">
    <source>
        <dbReference type="ARBA" id="ARBA00006393"/>
    </source>
</evidence>
<dbReference type="Proteomes" id="UP001347796">
    <property type="component" value="Unassembled WGS sequence"/>
</dbReference>
<reference evidence="5 6" key="1">
    <citation type="submission" date="2024-01" db="EMBL/GenBank/DDBJ databases">
        <title>The genome of the rayed Mediterranean limpet Patella caerulea (Linnaeus, 1758).</title>
        <authorList>
            <person name="Anh-Thu Weber A."/>
            <person name="Halstead-Nussloch G."/>
        </authorList>
    </citation>
    <scope>NUCLEOTIDE SEQUENCE [LARGE SCALE GENOMIC DNA]</scope>
    <source>
        <strain evidence="5">AATW-2023a</strain>
        <tissue evidence="5">Whole specimen</tissue>
    </source>
</reference>
<dbReference type="EMBL" id="JAZGQO010000018">
    <property type="protein sequence ID" value="KAK6167754.1"/>
    <property type="molecule type" value="Genomic_DNA"/>
</dbReference>
<organism evidence="5 6">
    <name type="scientific">Patella caerulea</name>
    <name type="common">Rayed Mediterranean limpet</name>
    <dbReference type="NCBI Taxonomy" id="87958"/>
    <lineage>
        <taxon>Eukaryota</taxon>
        <taxon>Metazoa</taxon>
        <taxon>Spiralia</taxon>
        <taxon>Lophotrochozoa</taxon>
        <taxon>Mollusca</taxon>
        <taxon>Gastropoda</taxon>
        <taxon>Patellogastropoda</taxon>
        <taxon>Patelloidea</taxon>
        <taxon>Patellidae</taxon>
        <taxon>Patella</taxon>
    </lineage>
</organism>
<evidence type="ECO:0000313" key="5">
    <source>
        <dbReference type="EMBL" id="KAK6167754.1"/>
    </source>
</evidence>
<accession>A0AAN8GGV3</accession>
<dbReference type="Pfam" id="PF02827">
    <property type="entry name" value="PKI"/>
    <property type="match status" value="1"/>
</dbReference>
<evidence type="ECO:0000256" key="3">
    <source>
        <dbReference type="ARBA" id="ARBA00023013"/>
    </source>
</evidence>
<keyword evidence="3" id="KW-0649">Protein kinase inhibitor</keyword>
<feature type="compositionally biased region" description="Basic and acidic residues" evidence="4">
    <location>
        <begin position="71"/>
        <end position="82"/>
    </location>
</feature>